<evidence type="ECO:0000256" key="4">
    <source>
        <dbReference type="ARBA" id="ARBA00022679"/>
    </source>
</evidence>
<dbReference type="InterPro" id="IPR029055">
    <property type="entry name" value="Ntn_hydrolases_N"/>
</dbReference>
<reference evidence="12 13" key="1">
    <citation type="submission" date="2024-02" db="EMBL/GenBank/DDBJ databases">
        <title>A novel Gemmatimonadota bacterium.</title>
        <authorList>
            <person name="Du Z.-J."/>
            <person name="Ye Y.-Q."/>
        </authorList>
    </citation>
    <scope>NUCLEOTIDE SEQUENCE [LARGE SCALE GENOMIC DNA]</scope>
    <source>
        <strain evidence="12 13">DH-20</strain>
    </source>
</reference>
<dbReference type="InterPro" id="IPR000101">
    <property type="entry name" value="GGT_peptidase"/>
</dbReference>
<dbReference type="Pfam" id="PF01019">
    <property type="entry name" value="G_glu_transpept"/>
    <property type="match status" value="1"/>
</dbReference>
<keyword evidence="6 9" id="KW-0865">Zymogen</keyword>
<evidence type="ECO:0000256" key="1">
    <source>
        <dbReference type="ARBA" id="ARBA00001049"/>
    </source>
</evidence>
<dbReference type="InterPro" id="IPR051792">
    <property type="entry name" value="GGT_bact"/>
</dbReference>
<name>A0ABU9EE24_9BACT</name>
<comment type="PTM">
    <text evidence="9">Cleaved by autocatalysis into a large and a small subunit.</text>
</comment>
<dbReference type="GO" id="GO:0103068">
    <property type="term" value="F:leukotriene C4 gamma-glutamyl transferase activity"/>
    <property type="evidence" value="ECO:0007669"/>
    <property type="project" value="UniProtKB-EC"/>
</dbReference>
<feature type="region of interest" description="Disordered" evidence="10">
    <location>
        <begin position="558"/>
        <end position="577"/>
    </location>
</feature>
<accession>A0ABU9EE24</accession>
<dbReference type="PANTHER" id="PTHR43199">
    <property type="entry name" value="GLUTATHIONE HYDROLASE"/>
    <property type="match status" value="1"/>
</dbReference>
<keyword evidence="5 9" id="KW-0378">Hydrolase</keyword>
<gene>
    <name evidence="12" type="primary">ggt</name>
    <name evidence="12" type="ORF">WI372_12255</name>
</gene>
<feature type="signal peptide" evidence="11">
    <location>
        <begin position="1"/>
        <end position="25"/>
    </location>
</feature>
<evidence type="ECO:0000256" key="11">
    <source>
        <dbReference type="SAM" id="SignalP"/>
    </source>
</evidence>
<dbReference type="SUPFAM" id="SSF56235">
    <property type="entry name" value="N-terminal nucleophile aminohydrolases (Ntn hydrolases)"/>
    <property type="match status" value="1"/>
</dbReference>
<keyword evidence="4 9" id="KW-0808">Transferase</keyword>
<dbReference type="PANTHER" id="PTHR43199:SF1">
    <property type="entry name" value="GLUTATHIONE HYDROLASE PROENZYME"/>
    <property type="match status" value="1"/>
</dbReference>
<evidence type="ECO:0000256" key="8">
    <source>
        <dbReference type="ARBA" id="ARBA00047417"/>
    </source>
</evidence>
<evidence type="ECO:0000256" key="6">
    <source>
        <dbReference type="ARBA" id="ARBA00023145"/>
    </source>
</evidence>
<dbReference type="RefSeq" id="WP_405287155.1">
    <property type="nucleotide sequence ID" value="NZ_JBBHLI010000007.1"/>
</dbReference>
<dbReference type="Gene3D" id="1.10.246.130">
    <property type="match status" value="1"/>
</dbReference>
<keyword evidence="9" id="KW-0317">Glutathione biosynthesis</keyword>
<evidence type="ECO:0000256" key="2">
    <source>
        <dbReference type="ARBA" id="ARBA00001089"/>
    </source>
</evidence>
<comment type="similarity">
    <text evidence="3 9">Belongs to the gamma-glutamyltransferase family.</text>
</comment>
<dbReference type="EC" id="2.3.2.2" evidence="9"/>
<protein>
    <recommendedName>
        <fullName evidence="9">Glutathione hydrolase proenzyme</fullName>
        <ecNumber evidence="9">2.3.2.2</ecNumber>
        <ecNumber evidence="9">3.4.19.13</ecNumber>
    </recommendedName>
    <component>
        <recommendedName>
            <fullName evidence="9">Glutathione hydrolase large chain</fullName>
        </recommendedName>
    </component>
    <component>
        <recommendedName>
            <fullName evidence="9">Glutathione hydrolase small chain</fullName>
        </recommendedName>
    </component>
</protein>
<dbReference type="PRINTS" id="PR01210">
    <property type="entry name" value="GGTRANSPTASE"/>
</dbReference>
<keyword evidence="7 9" id="KW-0012">Acyltransferase</keyword>
<comment type="catalytic activity">
    <reaction evidence="1 9">
        <text>an S-substituted glutathione + H2O = an S-substituted L-cysteinylglycine + L-glutamate</text>
        <dbReference type="Rhea" id="RHEA:59468"/>
        <dbReference type="ChEBI" id="CHEBI:15377"/>
        <dbReference type="ChEBI" id="CHEBI:29985"/>
        <dbReference type="ChEBI" id="CHEBI:90779"/>
        <dbReference type="ChEBI" id="CHEBI:143103"/>
        <dbReference type="EC" id="3.4.19.13"/>
    </reaction>
</comment>
<dbReference type="NCBIfam" id="TIGR00066">
    <property type="entry name" value="g_glut_trans"/>
    <property type="match status" value="1"/>
</dbReference>
<dbReference type="Gene3D" id="3.60.20.40">
    <property type="match status" value="1"/>
</dbReference>
<evidence type="ECO:0000256" key="3">
    <source>
        <dbReference type="ARBA" id="ARBA00009381"/>
    </source>
</evidence>
<dbReference type="InterPro" id="IPR043137">
    <property type="entry name" value="GGT_ssub_C"/>
</dbReference>
<evidence type="ECO:0000256" key="9">
    <source>
        <dbReference type="RuleBase" id="RU368036"/>
    </source>
</evidence>
<dbReference type="EC" id="3.4.19.13" evidence="9"/>
<evidence type="ECO:0000313" key="12">
    <source>
        <dbReference type="EMBL" id="MEK9501755.1"/>
    </source>
</evidence>
<dbReference type="EMBL" id="JBBHLI010000007">
    <property type="protein sequence ID" value="MEK9501755.1"/>
    <property type="molecule type" value="Genomic_DNA"/>
</dbReference>
<comment type="subunit">
    <text evidence="9">This enzyme consists of two polypeptide chains, which are synthesized in precursor form from a single polypeptide.</text>
</comment>
<keyword evidence="11" id="KW-0732">Signal</keyword>
<sequence>MHSSAPNLRRSVPLGAALLLTAALASPLAAQQVVQGAPGETIRTAGGMVVSEHPEASRAGAEVLAAGGNAVDAAIATGFALAVTHPSAGNIGGGGFMVIRFPDGATTALDFREKAPARAHPEMFVGADGEYSSEIHHRSHLAVGVPGTVAGFDKAHRLYGSMNWERLVYPSVVLAEDGFVLSERLAGSIARFVERTPYEATIQAYSRDGVPYAAGDTLRQWDLAGSMRRIMLNRSAGFYEGETARLIAEEMRRGGGIIDEGDLLAYRARERAPIQGEYRGYQVISMPPPSSGGVAMVEMLEILEGYDIEALGHNTSRSVHLMAEAMRRAYRDRAVYLADPDYVDVPVHRLTSEEHAATRRATIDRTRASVSTPADVEMGYESLETTHYSVVDADGLAVSVTYTLEAGYGSGIVVPGAGFLLNNEMGDFNGRPGLTNESGLIGTEPNLARPGQRMLSSMTPTILAQGDRLVAVIGSPGGRTIINTVLQLVLNIVDHRMGFPEAVEAGRIHHQWLPDRIRAEEGALSGSTVQALENMGHTLSVGGSQGLAHSILVDPLTGDRVGTPDARNPDAGAAGHR</sequence>
<evidence type="ECO:0000256" key="5">
    <source>
        <dbReference type="ARBA" id="ARBA00022801"/>
    </source>
</evidence>
<comment type="catalytic activity">
    <reaction evidence="2 9">
        <text>glutathione + H2O = L-cysteinylglycine + L-glutamate</text>
        <dbReference type="Rhea" id="RHEA:28807"/>
        <dbReference type="ChEBI" id="CHEBI:15377"/>
        <dbReference type="ChEBI" id="CHEBI:29985"/>
        <dbReference type="ChEBI" id="CHEBI:57925"/>
        <dbReference type="ChEBI" id="CHEBI:61694"/>
        <dbReference type="EC" id="3.4.19.13"/>
    </reaction>
</comment>
<feature type="chain" id="PRO_5045058862" description="Glutathione hydrolase proenzyme" evidence="11">
    <location>
        <begin position="26"/>
        <end position="577"/>
    </location>
</feature>
<dbReference type="Proteomes" id="UP001484239">
    <property type="component" value="Unassembled WGS sequence"/>
</dbReference>
<keyword evidence="13" id="KW-1185">Reference proteome</keyword>
<evidence type="ECO:0000313" key="13">
    <source>
        <dbReference type="Proteomes" id="UP001484239"/>
    </source>
</evidence>
<organism evidence="12 13">
    <name type="scientific">Gaopeijia maritima</name>
    <dbReference type="NCBI Taxonomy" id="3119007"/>
    <lineage>
        <taxon>Bacteria</taxon>
        <taxon>Pseudomonadati</taxon>
        <taxon>Gemmatimonadota</taxon>
        <taxon>Longimicrobiia</taxon>
        <taxon>Gaopeijiales</taxon>
        <taxon>Gaopeijiaceae</taxon>
        <taxon>Gaopeijia</taxon>
    </lineage>
</organism>
<dbReference type="InterPro" id="IPR043138">
    <property type="entry name" value="GGT_lsub"/>
</dbReference>
<comment type="catalytic activity">
    <reaction evidence="8 9">
        <text>an N-terminal (5-L-glutamyl)-[peptide] + an alpha-amino acid = 5-L-glutamyl amino acid + an N-terminal L-alpha-aminoacyl-[peptide]</text>
        <dbReference type="Rhea" id="RHEA:23904"/>
        <dbReference type="Rhea" id="RHEA-COMP:9780"/>
        <dbReference type="Rhea" id="RHEA-COMP:9795"/>
        <dbReference type="ChEBI" id="CHEBI:77644"/>
        <dbReference type="ChEBI" id="CHEBI:78597"/>
        <dbReference type="ChEBI" id="CHEBI:78599"/>
        <dbReference type="ChEBI" id="CHEBI:78608"/>
        <dbReference type="EC" id="2.3.2.2"/>
    </reaction>
</comment>
<evidence type="ECO:0000256" key="10">
    <source>
        <dbReference type="SAM" id="MobiDB-lite"/>
    </source>
</evidence>
<evidence type="ECO:0000256" key="7">
    <source>
        <dbReference type="ARBA" id="ARBA00023315"/>
    </source>
</evidence>
<comment type="pathway">
    <text evidence="9">Sulfur metabolism; glutathione metabolism.</text>
</comment>
<proteinExistence type="inferred from homology"/>
<comment type="caution">
    <text evidence="12">The sequence shown here is derived from an EMBL/GenBank/DDBJ whole genome shotgun (WGS) entry which is preliminary data.</text>
</comment>